<proteinExistence type="predicted"/>
<gene>
    <name evidence="1" type="ORF">BN1804_01131</name>
</gene>
<dbReference type="EMBL" id="CVRY01000002">
    <property type="protein sequence ID" value="CRL60782.1"/>
    <property type="molecule type" value="Genomic_DNA"/>
</dbReference>
<sequence length="601" mass="69561">MRTHTFTNLMLDVYEILGLKEATLNMRDQREHLNFSKHQSFFSGKNLINAYEKIIDTIDSQRILPEKTRLSIFYKYEQLFNGLISTPILSTLNKNIIMKKYGEILIPAIVSYEIILTRQCKKEKNLICFYDHIHLFLLERYPLINKNDPSSMLSNVREYLRNYIKELDLPSNIDLSPIHSCINKIRLESKPKNISILQAVKACTSSDNKKKQSNDKLEKIKMAYISLNSLLNFQKKTNLLDSLYINYKANVNRNFLPNSLLSELNEYLVINEYNGNNLNKTINTIIKYANLPISSLINDTDYQIIKEIRNIIFDQKKQKKYTKKDLLTLKNSLKINLLEMIPYLKFLDIILSLQENELKKAYFLVNEIKESELPPGYLTTSIAIIKISLEIKLKKDKIRNGSLISFNNIILTNPIVYGEALVFSPNINNMHLPANDNFENPIIKSPNNSTIIRSIMLYNKMIDRIYQDDNFDFFQPKAQSVYGLLDNLEEALKKINIVLHNANKKLTKEELAYIIINDNILTKHEINGNLIGILEGANLYNCMGCLDYLCKHLRSYGEDLSNIISFVSISVEGIEKLELVRGALLIAKEKLAEKDHPKKDK</sequence>
<evidence type="ECO:0000313" key="1">
    <source>
        <dbReference type="EMBL" id="CRL60782.1"/>
    </source>
</evidence>
<dbReference type="RefSeq" id="WP_072063276.1">
    <property type="nucleotide sequence ID" value="NZ_CVRY01000002.1"/>
</dbReference>
<organism evidence="1 2">
    <name type="scientific">Proteus penneri</name>
    <dbReference type="NCBI Taxonomy" id="102862"/>
    <lineage>
        <taxon>Bacteria</taxon>
        <taxon>Pseudomonadati</taxon>
        <taxon>Pseudomonadota</taxon>
        <taxon>Gammaproteobacteria</taxon>
        <taxon>Enterobacterales</taxon>
        <taxon>Morganellaceae</taxon>
        <taxon>Proteus</taxon>
    </lineage>
</organism>
<dbReference type="AlphaFoldDB" id="A0A0G4Q4A6"/>
<name>A0A0G4Q4A6_9GAMM</name>
<protein>
    <submittedName>
        <fullName evidence="1">Uncharacterized protein</fullName>
    </submittedName>
</protein>
<dbReference type="Proteomes" id="UP000183920">
    <property type="component" value="Unassembled WGS sequence"/>
</dbReference>
<reference evidence="2" key="1">
    <citation type="submission" date="2015-06" db="EMBL/GenBank/DDBJ databases">
        <authorList>
            <person name="Urmite Genomes"/>
        </authorList>
    </citation>
    <scope>NUCLEOTIDE SEQUENCE [LARGE SCALE GENOMIC DNA]</scope>
    <source>
        <strain evidence="2">CSUR P1867</strain>
    </source>
</reference>
<accession>A0A0G4Q4A6</accession>
<evidence type="ECO:0000313" key="2">
    <source>
        <dbReference type="Proteomes" id="UP000183920"/>
    </source>
</evidence>